<dbReference type="RefSeq" id="WP_013758604.1">
    <property type="nucleotide sequence ID" value="NC_015500.1"/>
</dbReference>
<dbReference type="EMBL" id="CP002696">
    <property type="protein sequence ID" value="AEE16899.1"/>
    <property type="molecule type" value="Genomic_DNA"/>
</dbReference>
<evidence type="ECO:0000313" key="2">
    <source>
        <dbReference type="EMBL" id="AEE16899.1"/>
    </source>
</evidence>
<dbReference type="KEGG" id="tbe:Trebr_1475"/>
<dbReference type="InterPro" id="IPR007863">
    <property type="entry name" value="Peptidase_M16_C"/>
</dbReference>
<dbReference type="GO" id="GO:0016485">
    <property type="term" value="P:protein processing"/>
    <property type="evidence" value="ECO:0007669"/>
    <property type="project" value="TreeGrafter"/>
</dbReference>
<dbReference type="GO" id="GO:0004222">
    <property type="term" value="F:metalloendopeptidase activity"/>
    <property type="evidence" value="ECO:0007669"/>
    <property type="project" value="TreeGrafter"/>
</dbReference>
<dbReference type="STRING" id="906968.Trebr_1475"/>
<organism evidence="2 3">
    <name type="scientific">Treponema brennaborense (strain DSM 12168 / CIP 105900 / DD5/3)</name>
    <dbReference type="NCBI Taxonomy" id="906968"/>
    <lineage>
        <taxon>Bacteria</taxon>
        <taxon>Pseudomonadati</taxon>
        <taxon>Spirochaetota</taxon>
        <taxon>Spirochaetia</taxon>
        <taxon>Spirochaetales</taxon>
        <taxon>Treponemataceae</taxon>
        <taxon>Treponema</taxon>
    </lineage>
</organism>
<accession>F4LNR4</accession>
<reference evidence="3" key="1">
    <citation type="submission" date="2011-04" db="EMBL/GenBank/DDBJ databases">
        <title>The complete genome of Treponema brennaborense DSM 12168.</title>
        <authorList>
            <person name="Lucas S."/>
            <person name="Han J."/>
            <person name="Lapidus A."/>
            <person name="Bruce D."/>
            <person name="Goodwin L."/>
            <person name="Pitluck S."/>
            <person name="Peters L."/>
            <person name="Kyrpides N."/>
            <person name="Mavromatis K."/>
            <person name="Ivanova N."/>
            <person name="Mikhailova N."/>
            <person name="Pagani I."/>
            <person name="Teshima H."/>
            <person name="Detter J.C."/>
            <person name="Tapia R."/>
            <person name="Han C."/>
            <person name="Land M."/>
            <person name="Hauser L."/>
            <person name="Markowitz V."/>
            <person name="Cheng J.-F."/>
            <person name="Hugenholtz P."/>
            <person name="Woyke T."/>
            <person name="Wu D."/>
            <person name="Gronow S."/>
            <person name="Wellnitz S."/>
            <person name="Brambilla E."/>
            <person name="Klenk H.-P."/>
            <person name="Eisen J.A."/>
        </authorList>
    </citation>
    <scope>NUCLEOTIDE SEQUENCE [LARGE SCALE GENOMIC DNA]</scope>
    <source>
        <strain evidence="3">DSM 12168 / CIP 105900 / DD5/3</strain>
    </source>
</reference>
<protein>
    <submittedName>
        <fullName evidence="2">Peptidase M16C associated domain protein</fullName>
    </submittedName>
</protein>
<evidence type="ECO:0000313" key="3">
    <source>
        <dbReference type="Proteomes" id="UP000006546"/>
    </source>
</evidence>
<dbReference type="OrthoDB" id="9762027at2"/>
<dbReference type="Pfam" id="PF05193">
    <property type="entry name" value="Peptidase_M16_C"/>
    <property type="match status" value="1"/>
</dbReference>
<evidence type="ECO:0000259" key="1">
    <source>
        <dbReference type="SMART" id="SM01264"/>
    </source>
</evidence>
<keyword evidence="3" id="KW-1185">Reference proteome</keyword>
<dbReference type="PANTHER" id="PTHR43016">
    <property type="entry name" value="PRESEQUENCE PROTEASE"/>
    <property type="match status" value="1"/>
</dbReference>
<dbReference type="SUPFAM" id="SSF63411">
    <property type="entry name" value="LuxS/MPP-like metallohydrolase"/>
    <property type="match status" value="4"/>
</dbReference>
<dbReference type="InterPro" id="IPR011765">
    <property type="entry name" value="Pept_M16_N"/>
</dbReference>
<dbReference type="PANTHER" id="PTHR43016:SF13">
    <property type="entry name" value="PRESEQUENCE PROTEASE, MITOCHONDRIAL"/>
    <property type="match status" value="1"/>
</dbReference>
<dbReference type="eggNOG" id="COG1026">
    <property type="taxonomic scope" value="Bacteria"/>
</dbReference>
<dbReference type="GO" id="GO:0046872">
    <property type="term" value="F:metal ion binding"/>
    <property type="evidence" value="ECO:0007669"/>
    <property type="project" value="InterPro"/>
</dbReference>
<dbReference type="Gene3D" id="3.30.830.10">
    <property type="entry name" value="Metalloenzyme, LuxS/M16 peptidase-like"/>
    <property type="match status" value="4"/>
</dbReference>
<gene>
    <name evidence="2" type="ordered locus">Trebr_1475</name>
</gene>
<dbReference type="Pfam" id="PF22516">
    <property type="entry name" value="PreP_C"/>
    <property type="match status" value="1"/>
</dbReference>
<dbReference type="InterPro" id="IPR011249">
    <property type="entry name" value="Metalloenz_LuxS/M16"/>
</dbReference>
<dbReference type="SMART" id="SM01264">
    <property type="entry name" value="M16C_associated"/>
    <property type="match status" value="1"/>
</dbReference>
<dbReference type="InterPro" id="IPR013578">
    <property type="entry name" value="Peptidase_M16C_assoc"/>
</dbReference>
<dbReference type="HOGENOM" id="CLU_009165_1_0_12"/>
<dbReference type="InterPro" id="IPR055130">
    <property type="entry name" value="PreP_C"/>
</dbReference>
<sequence length="1045" mass="113829">MTHTQNDLNKGDSYRGFDVVDCVDVSDYSAAGIWLRHRKTGLEVFHLQCADEENLFAFAFKTPPKDSTGVAHILEHSVLCGSERFPLKDPFLRLANQSVKTFLNAMTFPDKTVYPASSISETDYFNLMDVYGDAVFFPLLKEWTFAQEGHRLELDDSGAVSLQGVVYNEMKGCYSSFDTIAADKAVRSVLPHTVYDLDSGGDPAEIPLLTYEAFCAFHREQYAPDKCLLFLYGNIPTRRQLDFIQERFLDRFEQRGFVPASVSGAAAAARTLSSAGADFAPPEPFKAPVYREFPAPAAENGNDGATVTVTWFTGDSSDPVQFMETVFLSEVLMGHDGSPLVKALLESELGDDIAPNYGVDGEMHWTLLTAGLRGVPRGKAAQVESVITGVLENLCSGGIDAADIEAAVMSVDFSQREVRRSGGPYSLILMRRCLRGWLYGKPPYHTISNRRAFDEVKKRISSDPDYVCALIRRLLLENAHRSLVCVYPDESFTAEREAAERRLAERLARAVPEESIRRAQTELHRIQQTADSAEACALIPHIKPSDLTVKIDRIETVRTVCAAGVPLFLNTEPTNGIVYLEAGFPVDSIAPADLPLLPLFAAVVTNVGFGGKSWAQSAAQVALKTGGFGASLFTSGTPESALSADPADPVIGRSWLFFRVKMLTEYADDALALLADCLRTPDFSDVKRLRDLAAEFRNDMIASVIPSGNEYAASRASCRFSPSKALDEIWNGLSQVFTAQRLADAEPDFLPRAFGRIMAALRRSGTVLHVTADEPGVLALRQRLDAFAAACDLLPPSAPVPYAAAELYALTDIPASAAAYDGESCSISDSAAGASHDAPVSHRAESGGRAAHRAAHRALEQFTVSAQVGFAAAACKASAYGSKEAVHDSVFAHWLTNSVLWERIRTVGGAYGAFAWSDAIERVFTFASYRDPKPLHSLDVFSQCLTEASDTLLDGETLERIVTGCYSKEVQPRSPSSRGFTGFLRCLYALTDDQRERKIKWLLSVSASDVKAAAIRLSAAETECTRAIICGKNTEKTGKIIDLPV</sequence>
<dbReference type="Proteomes" id="UP000006546">
    <property type="component" value="Chromosome"/>
</dbReference>
<dbReference type="AlphaFoldDB" id="F4LNR4"/>
<feature type="domain" description="Peptidase M16C associated" evidence="1">
    <location>
        <begin position="486"/>
        <end position="742"/>
    </location>
</feature>
<dbReference type="Pfam" id="PF00675">
    <property type="entry name" value="Peptidase_M16"/>
    <property type="match status" value="1"/>
</dbReference>
<name>F4LNR4_TREBD</name>
<dbReference type="Pfam" id="PF08367">
    <property type="entry name" value="M16C_assoc"/>
    <property type="match status" value="1"/>
</dbReference>
<proteinExistence type="predicted"/>